<keyword evidence="1" id="KW-0472">Membrane</keyword>
<name>A0A5J5C8I6_9ASTE</name>
<evidence type="ECO:0000256" key="1">
    <source>
        <dbReference type="SAM" id="Phobius"/>
    </source>
</evidence>
<organism evidence="2 3">
    <name type="scientific">Nyssa sinensis</name>
    <dbReference type="NCBI Taxonomy" id="561372"/>
    <lineage>
        <taxon>Eukaryota</taxon>
        <taxon>Viridiplantae</taxon>
        <taxon>Streptophyta</taxon>
        <taxon>Embryophyta</taxon>
        <taxon>Tracheophyta</taxon>
        <taxon>Spermatophyta</taxon>
        <taxon>Magnoliopsida</taxon>
        <taxon>eudicotyledons</taxon>
        <taxon>Gunneridae</taxon>
        <taxon>Pentapetalae</taxon>
        <taxon>asterids</taxon>
        <taxon>Cornales</taxon>
        <taxon>Nyssaceae</taxon>
        <taxon>Nyssa</taxon>
    </lineage>
</organism>
<keyword evidence="3" id="KW-1185">Reference proteome</keyword>
<proteinExistence type="predicted"/>
<accession>A0A5J5C8I6</accession>
<gene>
    <name evidence="2" type="ORF">F0562_001986</name>
</gene>
<keyword evidence="1" id="KW-0812">Transmembrane</keyword>
<dbReference type="AlphaFoldDB" id="A0A5J5C8I6"/>
<sequence>MAVNVVSKEVLKGWLFRPGVLGKFVFVLIGMSLKAIDPSSMALIDHPELRQKNVLELSLGDMETFVGVLDQVSVPTKEVPRLSLGDLSIDHRGDNASRKFVPSSEGIPLAF</sequence>
<dbReference type="EMBL" id="CM018031">
    <property type="protein sequence ID" value="KAA8550302.1"/>
    <property type="molecule type" value="Genomic_DNA"/>
</dbReference>
<evidence type="ECO:0000313" key="3">
    <source>
        <dbReference type="Proteomes" id="UP000325577"/>
    </source>
</evidence>
<evidence type="ECO:0000313" key="2">
    <source>
        <dbReference type="EMBL" id="KAA8550302.1"/>
    </source>
</evidence>
<protein>
    <submittedName>
        <fullName evidence="2">Uncharacterized protein</fullName>
    </submittedName>
</protein>
<reference evidence="2 3" key="1">
    <citation type="submission" date="2019-09" db="EMBL/GenBank/DDBJ databases">
        <title>A chromosome-level genome assembly of the Chinese tupelo Nyssa sinensis.</title>
        <authorList>
            <person name="Yang X."/>
            <person name="Kang M."/>
            <person name="Yang Y."/>
            <person name="Xiong H."/>
            <person name="Wang M."/>
            <person name="Zhang Z."/>
            <person name="Wang Z."/>
            <person name="Wu H."/>
            <person name="Ma T."/>
            <person name="Liu J."/>
            <person name="Xi Z."/>
        </authorList>
    </citation>
    <scope>NUCLEOTIDE SEQUENCE [LARGE SCALE GENOMIC DNA]</scope>
    <source>
        <strain evidence="2">J267</strain>
        <tissue evidence="2">Leaf</tissue>
    </source>
</reference>
<keyword evidence="1" id="KW-1133">Transmembrane helix</keyword>
<dbReference type="Proteomes" id="UP000325577">
    <property type="component" value="Linkage Group LG0"/>
</dbReference>
<feature type="transmembrane region" description="Helical" evidence="1">
    <location>
        <begin position="14"/>
        <end position="33"/>
    </location>
</feature>